<comment type="caution">
    <text evidence="3">The sequence shown here is derived from an EMBL/GenBank/DDBJ whole genome shotgun (WGS) entry which is preliminary data.</text>
</comment>
<gene>
    <name evidence="3" type="ORF">BHK98_04005</name>
</gene>
<protein>
    <submittedName>
        <fullName evidence="3">Uncharacterized protein</fullName>
    </submittedName>
</protein>
<evidence type="ECO:0000256" key="1">
    <source>
        <dbReference type="SAM" id="MobiDB-lite"/>
    </source>
</evidence>
<feature type="compositionally biased region" description="Basic residues" evidence="1">
    <location>
        <begin position="1"/>
        <end position="11"/>
    </location>
</feature>
<keyword evidence="2" id="KW-0472">Membrane</keyword>
<dbReference type="EMBL" id="MJIE01000001">
    <property type="protein sequence ID" value="OLR55301.1"/>
    <property type="molecule type" value="Genomic_DNA"/>
</dbReference>
<evidence type="ECO:0000256" key="2">
    <source>
        <dbReference type="SAM" id="Phobius"/>
    </source>
</evidence>
<dbReference type="OrthoDB" id="1656098at2"/>
<feature type="transmembrane region" description="Helical" evidence="2">
    <location>
        <begin position="68"/>
        <end position="90"/>
    </location>
</feature>
<keyword evidence="2" id="KW-1133">Transmembrane helix</keyword>
<keyword evidence="2" id="KW-0812">Transmembrane</keyword>
<feature type="compositionally biased region" description="Basic and acidic residues" evidence="1">
    <location>
        <begin position="12"/>
        <end position="24"/>
    </location>
</feature>
<organism evidence="3 4">
    <name type="scientific">Hornefia porci</name>
    <dbReference type="NCBI Taxonomy" id="2652292"/>
    <lineage>
        <taxon>Bacteria</taxon>
        <taxon>Bacillati</taxon>
        <taxon>Bacillota</taxon>
        <taxon>Clostridia</taxon>
        <taxon>Peptostreptococcales</taxon>
        <taxon>Anaerovoracaceae</taxon>
        <taxon>Hornefia</taxon>
    </lineage>
</organism>
<dbReference type="Proteomes" id="UP000187404">
    <property type="component" value="Unassembled WGS sequence"/>
</dbReference>
<name>A0A1Q9JGR8_9FIRM</name>
<feature type="region of interest" description="Disordered" evidence="1">
    <location>
        <begin position="1"/>
        <end position="56"/>
    </location>
</feature>
<reference evidence="3 4" key="1">
    <citation type="journal article" date="2016" name="Appl. Environ. Microbiol.">
        <title>Function and Phylogeny of Bacterial Butyryl Coenzyme A:Acetate Transferases and Their Diversity in the Proximal Colon of Swine.</title>
        <authorList>
            <person name="Trachsel J."/>
            <person name="Bayles D.O."/>
            <person name="Looft T."/>
            <person name="Levine U.Y."/>
            <person name="Allen H.K."/>
        </authorList>
    </citation>
    <scope>NUCLEOTIDE SEQUENCE [LARGE SCALE GENOMIC DNA]</scope>
    <source>
        <strain evidence="3 4">68-3-10</strain>
    </source>
</reference>
<evidence type="ECO:0000313" key="3">
    <source>
        <dbReference type="EMBL" id="OLR55301.1"/>
    </source>
</evidence>
<dbReference type="STRING" id="1261640.BHK98_04005"/>
<evidence type="ECO:0000313" key="4">
    <source>
        <dbReference type="Proteomes" id="UP000187404"/>
    </source>
</evidence>
<dbReference type="RefSeq" id="WP_075712296.1">
    <property type="nucleotide sequence ID" value="NZ_MJIE01000001.1"/>
</dbReference>
<dbReference type="AlphaFoldDB" id="A0A1Q9JGR8"/>
<accession>A0A1Q9JGR8</accession>
<proteinExistence type="predicted"/>
<keyword evidence="4" id="KW-1185">Reference proteome</keyword>
<sequence>MSKEKKLAKKQAKLDAKKAKLDAKRAKKEARYASLKSPSSAAADTAPVSAFDTPQRPVKPRKPFYRRWWFYVAIVILIVLIISGISSLFAPSIKDDFNLNGTGTLHGLAYKYPSSWTPSSKNDKDSATYTLKKDGKALGSFTLAYSGSGDLANKPISIAEFKTEKDQSIDEYEKLSVSGAEKVLYCKTSFTKGDDPWVSRSVLVYKDNVTFAIDIRAKESAMDDDTAKKLINGVDFKNFKSGVTIRKLSASYFGPTKAGTAISDKSKIVVYAKFSNGADGNLSDWHVTNPQKLATDKTSVIKIKCQDKTAKLKIVCSTMSKSNYMAHCKTYSYSDLTHKSTGKLQGALVKATGKVTQVIGSGEYLIDVGGDWDFGKYVHIVSSGNEGKVVEDDTITVYGKVAGDFQYETVLGANKTIPEINAKYINR</sequence>